<dbReference type="RefSeq" id="WP_094803585.1">
    <property type="nucleotide sequence ID" value="NZ_NEVP01000012.1"/>
</dbReference>
<dbReference type="Pfam" id="PF09234">
    <property type="entry name" value="DUF1963"/>
    <property type="match status" value="1"/>
</dbReference>
<feature type="compositionally biased region" description="Polar residues" evidence="1">
    <location>
        <begin position="188"/>
        <end position="201"/>
    </location>
</feature>
<gene>
    <name evidence="2" type="ORF">CAL25_21255</name>
</gene>
<name>A0A261T816_9BORD</name>
<evidence type="ECO:0008006" key="4">
    <source>
        <dbReference type="Google" id="ProtNLM"/>
    </source>
</evidence>
<reference evidence="2 3" key="1">
    <citation type="submission" date="2017-05" db="EMBL/GenBank/DDBJ databases">
        <title>Complete and WGS of Bordetella genogroups.</title>
        <authorList>
            <person name="Spilker T."/>
            <person name="LiPuma J."/>
        </authorList>
    </citation>
    <scope>NUCLEOTIDE SEQUENCE [LARGE SCALE GENOMIC DNA]</scope>
    <source>
        <strain evidence="2 3">AU10456</strain>
    </source>
</reference>
<dbReference type="Gene3D" id="2.30.320.10">
    <property type="entry name" value="YwqG-like"/>
    <property type="match status" value="1"/>
</dbReference>
<dbReference type="OrthoDB" id="4929513at2"/>
<feature type="region of interest" description="Disordered" evidence="1">
    <location>
        <begin position="174"/>
        <end position="202"/>
    </location>
</feature>
<dbReference type="SUPFAM" id="SSF103032">
    <property type="entry name" value="Hypothetical protein YwqG"/>
    <property type="match status" value="1"/>
</dbReference>
<dbReference type="AlphaFoldDB" id="A0A261T816"/>
<evidence type="ECO:0000313" key="2">
    <source>
        <dbReference type="EMBL" id="OZI45758.1"/>
    </source>
</evidence>
<proteinExistence type="predicted"/>
<feature type="compositionally biased region" description="Basic and acidic residues" evidence="1">
    <location>
        <begin position="174"/>
        <end position="183"/>
    </location>
</feature>
<keyword evidence="3" id="KW-1185">Reference proteome</keyword>
<dbReference type="Proteomes" id="UP000216913">
    <property type="component" value="Unassembled WGS sequence"/>
</dbReference>
<evidence type="ECO:0000313" key="3">
    <source>
        <dbReference type="Proteomes" id="UP000216913"/>
    </source>
</evidence>
<accession>A0A261T816</accession>
<dbReference type="InterPro" id="IPR035948">
    <property type="entry name" value="YwqG-like_sf"/>
</dbReference>
<comment type="caution">
    <text evidence="2">The sequence shown here is derived from an EMBL/GenBank/DDBJ whole genome shotgun (WGS) entry which is preliminary data.</text>
</comment>
<evidence type="ECO:0000256" key="1">
    <source>
        <dbReference type="SAM" id="MobiDB-lite"/>
    </source>
</evidence>
<dbReference type="InterPro" id="IPR015315">
    <property type="entry name" value="DUF1963"/>
</dbReference>
<dbReference type="EMBL" id="NEVP01000012">
    <property type="protein sequence ID" value="OZI45758.1"/>
    <property type="molecule type" value="Genomic_DNA"/>
</dbReference>
<sequence length="359" mass="39136">MFDSPQDAQQAFDAFFEPHQAAQVVQALVPVIGLQPVSPAVAPATAAGETLGASRFGGVPDLPAGAAWPVPPAPANADEIAGRGNSAAGAEMRDHLSRNLPYAFMGQIDLEEAHRLGPVAQALPPNGRLLFFYDLSVGPWESGSRVAHVVWDNSPRQALVPLAMPPALAEAAEQERREREAIRKQFKQPASNTPVGTNYGTAPQPLELKAAVGVPDPASLEMAAVPALQARYHGKSGDAAAEAFAEAYDEMREELNQDYPTPGWRRHQLLGSPLPEQDDPRYQAVVVTEYGVEFLGREAWQRERERIMALAGQWRLLLQVDLSAWYADPLTEGTVYFVIRTDDLAARRFDRVVAVYQQT</sequence>
<protein>
    <recommendedName>
        <fullName evidence="4">DUF1963 domain-containing protein</fullName>
    </recommendedName>
</protein>
<organism evidence="2 3">
    <name type="scientific">Bordetella genomosp. 5</name>
    <dbReference type="NCBI Taxonomy" id="1395608"/>
    <lineage>
        <taxon>Bacteria</taxon>
        <taxon>Pseudomonadati</taxon>
        <taxon>Pseudomonadota</taxon>
        <taxon>Betaproteobacteria</taxon>
        <taxon>Burkholderiales</taxon>
        <taxon>Alcaligenaceae</taxon>
        <taxon>Bordetella</taxon>
    </lineage>
</organism>